<comment type="caution">
    <text evidence="11">The sequence shown here is derived from an EMBL/GenBank/DDBJ whole genome shotgun (WGS) entry which is preliminary data.</text>
</comment>
<evidence type="ECO:0000256" key="1">
    <source>
        <dbReference type="ARBA" id="ARBA00004304"/>
    </source>
</evidence>
<proteinExistence type="inferred from homology"/>
<comment type="function">
    <text evidence="9">Essential component of the TIM23 complex, a complex that mediates the translocation of transit peptide-containing proteins across the mitochondrial inner membrane.</text>
</comment>
<keyword evidence="6 9" id="KW-1133">Transmembrane helix</keyword>
<evidence type="ECO:0000256" key="5">
    <source>
        <dbReference type="ARBA" id="ARBA00022946"/>
    </source>
</evidence>
<keyword evidence="9" id="KW-0813">Transport</keyword>
<feature type="compositionally biased region" description="Polar residues" evidence="10">
    <location>
        <begin position="46"/>
        <end position="55"/>
    </location>
</feature>
<evidence type="ECO:0000256" key="7">
    <source>
        <dbReference type="ARBA" id="ARBA00023128"/>
    </source>
</evidence>
<name>A0A9P6CFZ0_9AGAR</name>
<keyword evidence="9" id="KW-0653">Protein transport</keyword>
<dbReference type="Proteomes" id="UP000807353">
    <property type="component" value="Unassembled WGS sequence"/>
</dbReference>
<keyword evidence="5" id="KW-0809">Transit peptide</keyword>
<evidence type="ECO:0000256" key="3">
    <source>
        <dbReference type="ARBA" id="ARBA00020726"/>
    </source>
</evidence>
<dbReference type="OrthoDB" id="436405at2759"/>
<dbReference type="Pfam" id="PF08294">
    <property type="entry name" value="TIM21"/>
    <property type="match status" value="1"/>
</dbReference>
<comment type="subunit">
    <text evidence="9">Component of the TIM23 complex.</text>
</comment>
<evidence type="ECO:0000256" key="8">
    <source>
        <dbReference type="ARBA" id="ARBA00023136"/>
    </source>
</evidence>
<dbReference type="PANTHER" id="PTHR13032">
    <property type="entry name" value="MITOCHONDRIAL IMPORT INNER MEMBRANE TRANSLOCASE SUBUNIT TIM21"/>
    <property type="match status" value="1"/>
</dbReference>
<evidence type="ECO:0000256" key="6">
    <source>
        <dbReference type="ARBA" id="ARBA00022989"/>
    </source>
</evidence>
<evidence type="ECO:0000256" key="4">
    <source>
        <dbReference type="ARBA" id="ARBA00022692"/>
    </source>
</evidence>
<comment type="similarity">
    <text evidence="2 9">Belongs to the TIM21 family.</text>
</comment>
<feature type="compositionally biased region" description="Basic residues" evidence="10">
    <location>
        <begin position="24"/>
        <end position="39"/>
    </location>
</feature>
<keyword evidence="12" id="KW-1185">Reference proteome</keyword>
<evidence type="ECO:0000313" key="12">
    <source>
        <dbReference type="Proteomes" id="UP000807353"/>
    </source>
</evidence>
<organism evidence="11 12">
    <name type="scientific">Collybia nuda</name>
    <dbReference type="NCBI Taxonomy" id="64659"/>
    <lineage>
        <taxon>Eukaryota</taxon>
        <taxon>Fungi</taxon>
        <taxon>Dikarya</taxon>
        <taxon>Basidiomycota</taxon>
        <taxon>Agaricomycotina</taxon>
        <taxon>Agaricomycetes</taxon>
        <taxon>Agaricomycetidae</taxon>
        <taxon>Agaricales</taxon>
        <taxon>Tricholomatineae</taxon>
        <taxon>Clitocybaceae</taxon>
        <taxon>Collybia</taxon>
    </lineage>
</organism>
<evidence type="ECO:0000256" key="9">
    <source>
        <dbReference type="RuleBase" id="RU367142"/>
    </source>
</evidence>
<dbReference type="Gene3D" id="3.10.450.320">
    <property type="entry name" value="Mitochondrial import inner membrane translocase subunit Tim21"/>
    <property type="match status" value="1"/>
</dbReference>
<reference evidence="11" key="1">
    <citation type="submission" date="2020-11" db="EMBL/GenBank/DDBJ databases">
        <authorList>
            <consortium name="DOE Joint Genome Institute"/>
            <person name="Ahrendt S."/>
            <person name="Riley R."/>
            <person name="Andreopoulos W."/>
            <person name="Labutti K."/>
            <person name="Pangilinan J."/>
            <person name="Ruiz-Duenas F.J."/>
            <person name="Barrasa J.M."/>
            <person name="Sanchez-Garcia M."/>
            <person name="Camarero S."/>
            <person name="Miyauchi S."/>
            <person name="Serrano A."/>
            <person name="Linde D."/>
            <person name="Babiker R."/>
            <person name="Drula E."/>
            <person name="Ayuso-Fernandez I."/>
            <person name="Pacheco R."/>
            <person name="Padilla G."/>
            <person name="Ferreira P."/>
            <person name="Barriuso J."/>
            <person name="Kellner H."/>
            <person name="Castanera R."/>
            <person name="Alfaro M."/>
            <person name="Ramirez L."/>
            <person name="Pisabarro A.G."/>
            <person name="Kuo A."/>
            <person name="Tritt A."/>
            <person name="Lipzen A."/>
            <person name="He G."/>
            <person name="Yan M."/>
            <person name="Ng V."/>
            <person name="Cullen D."/>
            <person name="Martin F."/>
            <person name="Rosso M.-N."/>
            <person name="Henrissat B."/>
            <person name="Hibbett D."/>
            <person name="Martinez A.T."/>
            <person name="Grigoriev I.V."/>
        </authorList>
    </citation>
    <scope>NUCLEOTIDE SEQUENCE</scope>
    <source>
        <strain evidence="11">CBS 247.69</strain>
    </source>
</reference>
<gene>
    <name evidence="11" type="ORF">BDZ94DRAFT_1268150</name>
</gene>
<dbReference type="GO" id="GO:0005744">
    <property type="term" value="C:TIM23 mitochondrial import inner membrane translocase complex"/>
    <property type="evidence" value="ECO:0007669"/>
    <property type="project" value="UniProtKB-UniRule"/>
</dbReference>
<feature type="transmembrane region" description="Helical" evidence="9">
    <location>
        <begin position="106"/>
        <end position="124"/>
    </location>
</feature>
<feature type="region of interest" description="Disordered" evidence="10">
    <location>
        <begin position="298"/>
        <end position="321"/>
    </location>
</feature>
<dbReference type="InterPro" id="IPR038552">
    <property type="entry name" value="Tim21_IMS_sf"/>
</dbReference>
<evidence type="ECO:0000313" key="11">
    <source>
        <dbReference type="EMBL" id="KAF9459428.1"/>
    </source>
</evidence>
<feature type="compositionally biased region" description="Basic and acidic residues" evidence="10">
    <location>
        <begin position="307"/>
        <end position="319"/>
    </location>
</feature>
<protein>
    <recommendedName>
        <fullName evidence="3 9">Mitochondrial import inner membrane translocase subunit Tim21</fullName>
    </recommendedName>
</protein>
<keyword evidence="4 9" id="KW-0812">Transmembrane</keyword>
<evidence type="ECO:0000256" key="10">
    <source>
        <dbReference type="SAM" id="MobiDB-lite"/>
    </source>
</evidence>
<sequence length="372" mass="41739">MNITNFLFRTHAQRPPVSLSRSLPKPHRTFSPFAKRRYATHRDGESSSLLSQSLDTKQRPIPRGDSVGPFQLGLAQSSLRKGEKLQSWSQLSTSGKVLRTTARTTNLTVILLGAGLSALLIYSLTSELFSKNSPTVLYGDACERIKASPKVAKYLNGPLSFHNNPPSAIRPRHRNRHVISQIMVDAYGQEHMIMTFYVQGRPPGVEPVPSDLSYLESAAEWAQGRLFDMSEMTLDESIAWSKDRACDLWTKTKRLFRYLSGAPLPSPPLYNLPSDNTESQKPEDGSGWSFSGMFSSLRNPRGGPAESKPKSDGRTHTEGQVHANFIRNNDGYFIFRYLLIDMPSSRDLNPVRVFVERAPGVRDNEPVMRWNS</sequence>
<dbReference type="AlphaFoldDB" id="A0A9P6CFZ0"/>
<comment type="subcellular location">
    <subcellularLocation>
        <location evidence="9">Mitochondrion inner membrane</location>
        <topology evidence="9">Single-pass membrane protein</topology>
    </subcellularLocation>
    <subcellularLocation>
        <location evidence="1">Mitochondrion membrane</location>
        <topology evidence="1">Single-pass membrane protein</topology>
    </subcellularLocation>
</comment>
<dbReference type="InterPro" id="IPR013261">
    <property type="entry name" value="Tim21"/>
</dbReference>
<dbReference type="EMBL" id="MU150316">
    <property type="protein sequence ID" value="KAF9459428.1"/>
    <property type="molecule type" value="Genomic_DNA"/>
</dbReference>
<keyword evidence="9" id="KW-0999">Mitochondrion inner membrane</keyword>
<evidence type="ECO:0000256" key="2">
    <source>
        <dbReference type="ARBA" id="ARBA00010867"/>
    </source>
</evidence>
<keyword evidence="7 9" id="KW-0496">Mitochondrion</keyword>
<dbReference type="GO" id="GO:0030150">
    <property type="term" value="P:protein import into mitochondrial matrix"/>
    <property type="evidence" value="ECO:0007669"/>
    <property type="project" value="UniProtKB-UniRule"/>
</dbReference>
<keyword evidence="8 9" id="KW-0472">Membrane</keyword>
<feature type="region of interest" description="Disordered" evidence="10">
    <location>
        <begin position="14"/>
        <end position="67"/>
    </location>
</feature>
<accession>A0A9P6CFZ0</accession>
<keyword evidence="9" id="KW-0811">Translocation</keyword>
<dbReference type="PANTHER" id="PTHR13032:SF6">
    <property type="entry name" value="MITOCHONDRIAL IMPORT INNER MEMBRANE TRANSLOCASE SUBUNIT TIM21"/>
    <property type="match status" value="1"/>
</dbReference>